<feature type="region of interest" description="Disordered" evidence="2">
    <location>
        <begin position="255"/>
        <end position="276"/>
    </location>
</feature>
<keyword evidence="1" id="KW-0862">Zinc</keyword>
<protein>
    <recommendedName>
        <fullName evidence="3">SWIM-type domain-containing protein</fullName>
    </recommendedName>
</protein>
<keyword evidence="5" id="KW-1185">Reference proteome</keyword>
<proteinExistence type="predicted"/>
<accession>A0AAV3SXH0</accession>
<evidence type="ECO:0000256" key="1">
    <source>
        <dbReference type="PROSITE-ProRule" id="PRU00325"/>
    </source>
</evidence>
<evidence type="ECO:0000313" key="4">
    <source>
        <dbReference type="EMBL" id="GAA0643195.1"/>
    </source>
</evidence>
<comment type="caution">
    <text evidence="4">The sequence shown here is derived from an EMBL/GenBank/DDBJ whole genome shotgun (WGS) entry which is preliminary data.</text>
</comment>
<gene>
    <name evidence="4" type="ORF">GCM10009019_01320</name>
</gene>
<dbReference type="EMBL" id="BAAADU010000001">
    <property type="protein sequence ID" value="GAA0643195.1"/>
    <property type="molecule type" value="Genomic_DNA"/>
</dbReference>
<organism evidence="4 5">
    <name type="scientific">Salarchaeum japonicum</name>
    <dbReference type="NCBI Taxonomy" id="555573"/>
    <lineage>
        <taxon>Archaea</taxon>
        <taxon>Methanobacteriati</taxon>
        <taxon>Methanobacteriota</taxon>
        <taxon>Stenosarchaea group</taxon>
        <taxon>Halobacteria</taxon>
        <taxon>Halobacteriales</taxon>
        <taxon>Halobacteriaceae</taxon>
    </lineage>
</organism>
<feature type="domain" description="SWIM-type" evidence="3">
    <location>
        <begin position="223"/>
        <end position="257"/>
    </location>
</feature>
<keyword evidence="1" id="KW-0479">Metal-binding</keyword>
<dbReference type="Proteomes" id="UP001500194">
    <property type="component" value="Unassembled WGS sequence"/>
</dbReference>
<dbReference type="GO" id="GO:0008270">
    <property type="term" value="F:zinc ion binding"/>
    <property type="evidence" value="ECO:0007669"/>
    <property type="project" value="UniProtKB-KW"/>
</dbReference>
<dbReference type="RefSeq" id="WP_227262437.1">
    <property type="nucleotide sequence ID" value="NZ_BAAADU010000001.1"/>
</dbReference>
<dbReference type="InterPro" id="IPR007527">
    <property type="entry name" value="Znf_SWIM"/>
</dbReference>
<dbReference type="AlphaFoldDB" id="A0AAV3SXH0"/>
<sequence>MCEPYLSAVLNEAERVAEQHDQIARSTDQTAHEYLRYGVLRLLEGESDETAADVPEIDGVTVGYGADEAMFDSWGNDVEWWDDVPPREGCTRFRIFYPDEYEIVPRVVVDVMAALGAWRVWAGNATACGSYDYRERCEVHYRWPEGHPVEELLQDRHQDPAAPVAPDGGRTGDVRDRMVVTKHSNQRADLEPRTRRAVDEAMEVSLLEKGGRYEVRSASGNWYEVDVISESCTCPDWQQRAPEGGCKHIRRVDHEIKQGRVPRPDGRLPTESNRRY</sequence>
<evidence type="ECO:0000313" key="5">
    <source>
        <dbReference type="Proteomes" id="UP001500194"/>
    </source>
</evidence>
<reference evidence="4 5" key="1">
    <citation type="journal article" date="2019" name="Int. J. Syst. Evol. Microbiol.">
        <title>The Global Catalogue of Microorganisms (GCM) 10K type strain sequencing project: providing services to taxonomists for standard genome sequencing and annotation.</title>
        <authorList>
            <consortium name="The Broad Institute Genomics Platform"/>
            <consortium name="The Broad Institute Genome Sequencing Center for Infectious Disease"/>
            <person name="Wu L."/>
            <person name="Ma J."/>
        </authorList>
    </citation>
    <scope>NUCLEOTIDE SEQUENCE [LARGE SCALE GENOMIC DNA]</scope>
    <source>
        <strain evidence="4 5">JCM 16327</strain>
    </source>
</reference>
<dbReference type="PROSITE" id="PS50966">
    <property type="entry name" value="ZF_SWIM"/>
    <property type="match status" value="1"/>
</dbReference>
<keyword evidence="1" id="KW-0863">Zinc-finger</keyword>
<evidence type="ECO:0000256" key="2">
    <source>
        <dbReference type="SAM" id="MobiDB-lite"/>
    </source>
</evidence>
<name>A0AAV3SXH0_9EURY</name>
<evidence type="ECO:0000259" key="3">
    <source>
        <dbReference type="PROSITE" id="PS50966"/>
    </source>
</evidence>
<dbReference type="GeneID" id="68574167"/>